<evidence type="ECO:0000313" key="1">
    <source>
        <dbReference type="EMBL" id="RUT64221.1"/>
    </source>
</evidence>
<dbReference type="AlphaFoldDB" id="A0A433ZQ18"/>
<gene>
    <name evidence="1" type="ORF">CKG00_17795</name>
</gene>
<evidence type="ECO:0000313" key="2">
    <source>
        <dbReference type="Proteomes" id="UP000286908"/>
    </source>
</evidence>
<reference evidence="1 2" key="1">
    <citation type="submission" date="2017-08" db="EMBL/GenBank/DDBJ databases">
        <title>Draft genome sequence of pheromone producing symbiont Morganella morganii, of the female New Zealand grass grub Costelytra giveni.</title>
        <authorList>
            <person name="Laugraud A."/>
            <person name="Young S.D."/>
            <person name="Hurst M.H."/>
        </authorList>
    </citation>
    <scope>NUCLEOTIDE SEQUENCE [LARGE SCALE GENOMIC DNA]</scope>
    <source>
        <strain evidence="1 2">MMsCG</strain>
    </source>
</reference>
<dbReference type="EMBL" id="NRQY01000003">
    <property type="protein sequence ID" value="RUT64221.1"/>
    <property type="molecule type" value="Genomic_DNA"/>
</dbReference>
<sequence>MRYTRFDHAYKTYTVRQRPDMANMGDNHRSFQGILSEMTKKPQTIYIACGFNQINSLRPFTKRED</sequence>
<dbReference type="Proteomes" id="UP000286908">
    <property type="component" value="Unassembled WGS sequence"/>
</dbReference>
<organism evidence="1 2">
    <name type="scientific">Morganella morganii</name>
    <name type="common">Proteus morganii</name>
    <dbReference type="NCBI Taxonomy" id="582"/>
    <lineage>
        <taxon>Bacteria</taxon>
        <taxon>Pseudomonadati</taxon>
        <taxon>Pseudomonadota</taxon>
        <taxon>Gammaproteobacteria</taxon>
        <taxon>Enterobacterales</taxon>
        <taxon>Morganellaceae</taxon>
        <taxon>Morganella</taxon>
    </lineage>
</organism>
<name>A0A433ZQ18_MORMO</name>
<proteinExistence type="predicted"/>
<comment type="caution">
    <text evidence="1">The sequence shown here is derived from an EMBL/GenBank/DDBJ whole genome shotgun (WGS) entry which is preliminary data.</text>
</comment>
<accession>A0A433ZQ18</accession>
<protein>
    <submittedName>
        <fullName evidence="1">Uncharacterized protein</fullName>
    </submittedName>
</protein>